<proteinExistence type="predicted"/>
<protein>
    <submittedName>
        <fullName evidence="1">Uncharacterized protein</fullName>
    </submittedName>
</protein>
<dbReference type="EMBL" id="KZ999866">
    <property type="protein sequence ID" value="RKO84668.1"/>
    <property type="molecule type" value="Genomic_DNA"/>
</dbReference>
<gene>
    <name evidence="1" type="ORF">BDK51DRAFT_28405</name>
</gene>
<reference evidence="2" key="1">
    <citation type="journal article" date="2018" name="Nat. Microbiol.">
        <title>Leveraging single-cell genomics to expand the fungal tree of life.</title>
        <authorList>
            <person name="Ahrendt S.R."/>
            <person name="Quandt C.A."/>
            <person name="Ciobanu D."/>
            <person name="Clum A."/>
            <person name="Salamov A."/>
            <person name="Andreopoulos B."/>
            <person name="Cheng J.F."/>
            <person name="Woyke T."/>
            <person name="Pelin A."/>
            <person name="Henrissat B."/>
            <person name="Reynolds N.K."/>
            <person name="Benny G.L."/>
            <person name="Smith M.E."/>
            <person name="James T.Y."/>
            <person name="Grigoriev I.V."/>
        </authorList>
    </citation>
    <scope>NUCLEOTIDE SEQUENCE [LARGE SCALE GENOMIC DNA]</scope>
</reference>
<dbReference type="Proteomes" id="UP000269721">
    <property type="component" value="Unassembled WGS sequence"/>
</dbReference>
<keyword evidence="2" id="KW-1185">Reference proteome</keyword>
<accession>A0A4P9W1P4</accession>
<organism evidence="1 2">
    <name type="scientific">Blyttiomyces helicus</name>
    <dbReference type="NCBI Taxonomy" id="388810"/>
    <lineage>
        <taxon>Eukaryota</taxon>
        <taxon>Fungi</taxon>
        <taxon>Fungi incertae sedis</taxon>
        <taxon>Chytridiomycota</taxon>
        <taxon>Chytridiomycota incertae sedis</taxon>
        <taxon>Chytridiomycetes</taxon>
        <taxon>Chytridiomycetes incertae sedis</taxon>
        <taxon>Blyttiomyces</taxon>
    </lineage>
</organism>
<dbReference type="AlphaFoldDB" id="A0A4P9W1P4"/>
<name>A0A4P9W1P4_9FUNG</name>
<evidence type="ECO:0000313" key="2">
    <source>
        <dbReference type="Proteomes" id="UP000269721"/>
    </source>
</evidence>
<sequence length="161" mass="17832">MQVQMEILDLDHALFLSVDFIDYPNRATFAADHLPHALKGAILPAPHRPIAQTRDDPDPAKTLAAVDQWGGDAEPIFFRVEGYRIHSVNRDREWFQSVVSKLQEASLFLPGGEIGESGGWEAVASQRHRLPVSAAGLRREAGPWAREVGAGMRWTSRGEPV</sequence>
<evidence type="ECO:0000313" key="1">
    <source>
        <dbReference type="EMBL" id="RKO84668.1"/>
    </source>
</evidence>